<protein>
    <submittedName>
        <fullName evidence="6">LysR family transcriptional regulator</fullName>
    </submittedName>
</protein>
<name>A0AAV5NZX9_9VIBR</name>
<dbReference type="Pfam" id="PF00126">
    <property type="entry name" value="HTH_1"/>
    <property type="match status" value="1"/>
</dbReference>
<dbReference type="SUPFAM" id="SSF53850">
    <property type="entry name" value="Periplasmic binding protein-like II"/>
    <property type="match status" value="1"/>
</dbReference>
<gene>
    <name evidence="6" type="ORF">GCM10007932_52410</name>
</gene>
<dbReference type="Gene3D" id="3.40.190.290">
    <property type="match status" value="1"/>
</dbReference>
<keyword evidence="3" id="KW-0238">DNA-binding</keyword>
<keyword evidence="7" id="KW-1185">Reference proteome</keyword>
<proteinExistence type="inferred from homology"/>
<evidence type="ECO:0000313" key="7">
    <source>
        <dbReference type="Proteomes" id="UP001156690"/>
    </source>
</evidence>
<feature type="domain" description="HTH lysR-type" evidence="5">
    <location>
        <begin position="2"/>
        <end position="59"/>
    </location>
</feature>
<dbReference type="Pfam" id="PF03466">
    <property type="entry name" value="LysR_substrate"/>
    <property type="match status" value="1"/>
</dbReference>
<dbReference type="Proteomes" id="UP001156690">
    <property type="component" value="Unassembled WGS sequence"/>
</dbReference>
<dbReference type="GO" id="GO:0003700">
    <property type="term" value="F:DNA-binding transcription factor activity"/>
    <property type="evidence" value="ECO:0007669"/>
    <property type="project" value="InterPro"/>
</dbReference>
<keyword evidence="4" id="KW-0804">Transcription</keyword>
<dbReference type="Gene3D" id="1.10.10.10">
    <property type="entry name" value="Winged helix-like DNA-binding domain superfamily/Winged helix DNA-binding domain"/>
    <property type="match status" value="1"/>
</dbReference>
<organism evidence="6 7">
    <name type="scientific">Vibrio penaeicida</name>
    <dbReference type="NCBI Taxonomy" id="104609"/>
    <lineage>
        <taxon>Bacteria</taxon>
        <taxon>Pseudomonadati</taxon>
        <taxon>Pseudomonadota</taxon>
        <taxon>Gammaproteobacteria</taxon>
        <taxon>Vibrionales</taxon>
        <taxon>Vibrionaceae</taxon>
        <taxon>Vibrio</taxon>
    </lineage>
</organism>
<dbReference type="InterPro" id="IPR058163">
    <property type="entry name" value="LysR-type_TF_proteobact-type"/>
</dbReference>
<evidence type="ECO:0000259" key="5">
    <source>
        <dbReference type="PROSITE" id="PS50931"/>
    </source>
</evidence>
<dbReference type="SUPFAM" id="SSF46785">
    <property type="entry name" value="Winged helix' DNA-binding domain"/>
    <property type="match status" value="1"/>
</dbReference>
<sequence>MITTEDLKFIQVVASHRTLSDVARTLNITPPSVTLRLQHIEKKLSISLIQRPSRTVCLTEEGRLLLDRGASIIRELEELQHVIDNNKQTVSGKLRVLAPLGFGNDYVTPLLAEYKKQHPQLEIELELSDNPTWSHHHKWDIIIYIGKLQDSSLRMVTLAKNQRFLCASPDYLRQYGEPKKPEDLHQHQCISLRENNEDVTLWSLTHKKSKKEQLIRVEPSMASNEGRVVKDWGIAGMGIIMRSQWDVQPQINSGELTRIMCDYELPSADIIALLNTTEQERSKRVSGFLALLKEHLLPAPWKAQ</sequence>
<dbReference type="PANTHER" id="PTHR30537">
    <property type="entry name" value="HTH-TYPE TRANSCRIPTIONAL REGULATOR"/>
    <property type="match status" value="1"/>
</dbReference>
<dbReference type="GO" id="GO:0003677">
    <property type="term" value="F:DNA binding"/>
    <property type="evidence" value="ECO:0007669"/>
    <property type="project" value="UniProtKB-KW"/>
</dbReference>
<dbReference type="PANTHER" id="PTHR30537:SF5">
    <property type="entry name" value="HTH-TYPE TRANSCRIPTIONAL ACTIVATOR TTDR-RELATED"/>
    <property type="match status" value="1"/>
</dbReference>
<dbReference type="InterPro" id="IPR036388">
    <property type="entry name" value="WH-like_DNA-bd_sf"/>
</dbReference>
<evidence type="ECO:0000313" key="6">
    <source>
        <dbReference type="EMBL" id="GLQ75878.1"/>
    </source>
</evidence>
<dbReference type="InterPro" id="IPR000847">
    <property type="entry name" value="LysR_HTH_N"/>
</dbReference>
<reference evidence="7" key="1">
    <citation type="journal article" date="2019" name="Int. J. Syst. Evol. Microbiol.">
        <title>The Global Catalogue of Microorganisms (GCM) 10K type strain sequencing project: providing services to taxonomists for standard genome sequencing and annotation.</title>
        <authorList>
            <consortium name="The Broad Institute Genomics Platform"/>
            <consortium name="The Broad Institute Genome Sequencing Center for Infectious Disease"/>
            <person name="Wu L."/>
            <person name="Ma J."/>
        </authorList>
    </citation>
    <scope>NUCLEOTIDE SEQUENCE [LARGE SCALE GENOMIC DNA]</scope>
    <source>
        <strain evidence="7">NBRC 15640</strain>
    </source>
</reference>
<accession>A0AAV5NZX9</accession>
<evidence type="ECO:0000256" key="4">
    <source>
        <dbReference type="ARBA" id="ARBA00023163"/>
    </source>
</evidence>
<dbReference type="AlphaFoldDB" id="A0AAV5NZX9"/>
<dbReference type="InterPro" id="IPR036390">
    <property type="entry name" value="WH_DNA-bd_sf"/>
</dbReference>
<comment type="similarity">
    <text evidence="1">Belongs to the LysR transcriptional regulatory family.</text>
</comment>
<evidence type="ECO:0000256" key="1">
    <source>
        <dbReference type="ARBA" id="ARBA00009437"/>
    </source>
</evidence>
<dbReference type="PROSITE" id="PS50931">
    <property type="entry name" value="HTH_LYSR"/>
    <property type="match status" value="1"/>
</dbReference>
<dbReference type="RefSeq" id="WP_126607918.1">
    <property type="nucleotide sequence ID" value="NZ_AP025145.1"/>
</dbReference>
<dbReference type="InterPro" id="IPR005119">
    <property type="entry name" value="LysR_subst-bd"/>
</dbReference>
<comment type="caution">
    <text evidence="6">The sequence shown here is derived from an EMBL/GenBank/DDBJ whole genome shotgun (WGS) entry which is preliminary data.</text>
</comment>
<evidence type="ECO:0000256" key="2">
    <source>
        <dbReference type="ARBA" id="ARBA00023015"/>
    </source>
</evidence>
<keyword evidence="2" id="KW-0805">Transcription regulation</keyword>
<dbReference type="EMBL" id="BSNX01000075">
    <property type="protein sequence ID" value="GLQ75878.1"/>
    <property type="molecule type" value="Genomic_DNA"/>
</dbReference>
<evidence type="ECO:0000256" key="3">
    <source>
        <dbReference type="ARBA" id="ARBA00023125"/>
    </source>
</evidence>